<sequence>MQAQEPSADQAKEGAGSEGVAGGASEEEDKMVKEDSGSIKEANATSASGEDDDVPPDLPAEMKSETGEGDGTGGEESVDTETRMRELEEENEELRRRNEELEDEVQNLKGGLSSEYEDALRSKDVLIESLQAEIRRMEEELEEQLQLSSNVEAGEQSDEGGEIPYDVLDRLDQELAKARDALLQKDLEIENLKQAGGASRVEDAAAARWKESSLMAQAEVQRYKADLDNKEREVEEERRMRREIESRFEEKLKLKMREAESLAEEVARLRKSGEQLTSVLMELENVKMEARQKLEHKNREISRLQNSLQETQAHRQRAESRVQAMQTDMEQWQIKLKNAEEVRWMAGMNLAKAKAEMDWRQKADQEKDFYMERLKEELERVKSKLMRTEMRKLKVEESLDEALMELRSKKREMEQMKARIDGVMRMMPIKNEPML</sequence>
<dbReference type="HOGENOM" id="CLU_630836_0_0_1"/>
<dbReference type="KEGG" id="gtt:GUITHDRAFT_112499"/>
<dbReference type="RefSeq" id="XP_005828505.1">
    <property type="nucleotide sequence ID" value="XM_005828448.1"/>
</dbReference>
<dbReference type="OrthoDB" id="10610285at2759"/>
<dbReference type="PaxDb" id="55529-EKX41525"/>
<gene>
    <name evidence="2" type="ORF">GUITHDRAFT_112499</name>
</gene>
<dbReference type="OMA" id="FIWQKYV"/>
<dbReference type="GeneID" id="17298109"/>
<reference evidence="4" key="2">
    <citation type="submission" date="2012-11" db="EMBL/GenBank/DDBJ databases">
        <authorList>
            <person name="Kuo A."/>
            <person name="Curtis B.A."/>
            <person name="Tanifuji G."/>
            <person name="Burki F."/>
            <person name="Gruber A."/>
            <person name="Irimia M."/>
            <person name="Maruyama S."/>
            <person name="Arias M.C."/>
            <person name="Ball S.G."/>
            <person name="Gile G.H."/>
            <person name="Hirakawa Y."/>
            <person name="Hopkins J.F."/>
            <person name="Rensing S.A."/>
            <person name="Schmutz J."/>
            <person name="Symeonidi A."/>
            <person name="Elias M."/>
            <person name="Eveleigh R.J."/>
            <person name="Herman E.K."/>
            <person name="Klute M.J."/>
            <person name="Nakayama T."/>
            <person name="Obornik M."/>
            <person name="Reyes-Prieto A."/>
            <person name="Armbrust E.V."/>
            <person name="Aves S.J."/>
            <person name="Beiko R.G."/>
            <person name="Coutinho P."/>
            <person name="Dacks J.B."/>
            <person name="Durnford D.G."/>
            <person name="Fast N.M."/>
            <person name="Green B.R."/>
            <person name="Grisdale C."/>
            <person name="Hempe F."/>
            <person name="Henrissat B."/>
            <person name="Hoppner M.P."/>
            <person name="Ishida K.-I."/>
            <person name="Kim E."/>
            <person name="Koreny L."/>
            <person name="Kroth P.G."/>
            <person name="Liu Y."/>
            <person name="Malik S.-B."/>
            <person name="Maier U.G."/>
            <person name="McRose D."/>
            <person name="Mock T."/>
            <person name="Neilson J.A."/>
            <person name="Onodera N.T."/>
            <person name="Poole A.M."/>
            <person name="Pritham E.J."/>
            <person name="Richards T.A."/>
            <person name="Rocap G."/>
            <person name="Roy S.W."/>
            <person name="Sarai C."/>
            <person name="Schaack S."/>
            <person name="Shirato S."/>
            <person name="Slamovits C.H."/>
            <person name="Spencer D.F."/>
            <person name="Suzuki S."/>
            <person name="Worden A.Z."/>
            <person name="Zauner S."/>
            <person name="Barry K."/>
            <person name="Bell C."/>
            <person name="Bharti A.K."/>
            <person name="Crow J.A."/>
            <person name="Grimwood J."/>
            <person name="Kramer R."/>
            <person name="Lindquist E."/>
            <person name="Lucas S."/>
            <person name="Salamov A."/>
            <person name="McFadden G.I."/>
            <person name="Lane C.E."/>
            <person name="Keeling P.J."/>
            <person name="Gray M.W."/>
            <person name="Grigoriev I.V."/>
            <person name="Archibald J.M."/>
        </authorList>
    </citation>
    <scope>NUCLEOTIDE SEQUENCE</scope>
    <source>
        <strain evidence="4">CCMP2712</strain>
    </source>
</reference>
<reference evidence="2 4" key="1">
    <citation type="journal article" date="2012" name="Nature">
        <title>Algal genomes reveal evolutionary mosaicism and the fate of nucleomorphs.</title>
        <authorList>
            <consortium name="DOE Joint Genome Institute"/>
            <person name="Curtis B.A."/>
            <person name="Tanifuji G."/>
            <person name="Burki F."/>
            <person name="Gruber A."/>
            <person name="Irimia M."/>
            <person name="Maruyama S."/>
            <person name="Arias M.C."/>
            <person name="Ball S.G."/>
            <person name="Gile G.H."/>
            <person name="Hirakawa Y."/>
            <person name="Hopkins J.F."/>
            <person name="Kuo A."/>
            <person name="Rensing S.A."/>
            <person name="Schmutz J."/>
            <person name="Symeonidi A."/>
            <person name="Elias M."/>
            <person name="Eveleigh R.J."/>
            <person name="Herman E.K."/>
            <person name="Klute M.J."/>
            <person name="Nakayama T."/>
            <person name="Obornik M."/>
            <person name="Reyes-Prieto A."/>
            <person name="Armbrust E.V."/>
            <person name="Aves S.J."/>
            <person name="Beiko R.G."/>
            <person name="Coutinho P."/>
            <person name="Dacks J.B."/>
            <person name="Durnford D.G."/>
            <person name="Fast N.M."/>
            <person name="Green B.R."/>
            <person name="Grisdale C.J."/>
            <person name="Hempel F."/>
            <person name="Henrissat B."/>
            <person name="Hoppner M.P."/>
            <person name="Ishida K."/>
            <person name="Kim E."/>
            <person name="Koreny L."/>
            <person name="Kroth P.G."/>
            <person name="Liu Y."/>
            <person name="Malik S.B."/>
            <person name="Maier U.G."/>
            <person name="McRose D."/>
            <person name="Mock T."/>
            <person name="Neilson J.A."/>
            <person name="Onodera N.T."/>
            <person name="Poole A.M."/>
            <person name="Pritham E.J."/>
            <person name="Richards T.A."/>
            <person name="Rocap G."/>
            <person name="Roy S.W."/>
            <person name="Sarai C."/>
            <person name="Schaack S."/>
            <person name="Shirato S."/>
            <person name="Slamovits C.H."/>
            <person name="Spencer D.F."/>
            <person name="Suzuki S."/>
            <person name="Worden A.Z."/>
            <person name="Zauner S."/>
            <person name="Barry K."/>
            <person name="Bell C."/>
            <person name="Bharti A.K."/>
            <person name="Crow J.A."/>
            <person name="Grimwood J."/>
            <person name="Kramer R."/>
            <person name="Lindquist E."/>
            <person name="Lucas S."/>
            <person name="Salamov A."/>
            <person name="McFadden G.I."/>
            <person name="Lane C.E."/>
            <person name="Keeling P.J."/>
            <person name="Gray M.W."/>
            <person name="Grigoriev I.V."/>
            <person name="Archibald J.M."/>
        </authorList>
    </citation>
    <scope>NUCLEOTIDE SEQUENCE</scope>
    <source>
        <strain evidence="2 4">CCMP2712</strain>
    </source>
</reference>
<feature type="region of interest" description="Disordered" evidence="1">
    <location>
        <begin position="1"/>
        <end position="110"/>
    </location>
</feature>
<protein>
    <submittedName>
        <fullName evidence="2 3">Uncharacterized protein</fullName>
    </submittedName>
</protein>
<dbReference type="EnsemblProtists" id="EKX41525">
    <property type="protein sequence ID" value="EKX41525"/>
    <property type="gene ID" value="GUITHDRAFT_112499"/>
</dbReference>
<accession>L1J0A9</accession>
<reference evidence="3" key="3">
    <citation type="submission" date="2016-03" db="UniProtKB">
        <authorList>
            <consortium name="EnsemblProtists"/>
        </authorList>
    </citation>
    <scope>IDENTIFICATION</scope>
</reference>
<evidence type="ECO:0000313" key="2">
    <source>
        <dbReference type="EMBL" id="EKX41525.1"/>
    </source>
</evidence>
<evidence type="ECO:0000313" key="3">
    <source>
        <dbReference type="EnsemblProtists" id="EKX41525"/>
    </source>
</evidence>
<keyword evidence="4" id="KW-1185">Reference proteome</keyword>
<organism evidence="2">
    <name type="scientific">Guillardia theta (strain CCMP2712)</name>
    <name type="common">Cryptophyte</name>
    <dbReference type="NCBI Taxonomy" id="905079"/>
    <lineage>
        <taxon>Eukaryota</taxon>
        <taxon>Cryptophyceae</taxon>
        <taxon>Pyrenomonadales</taxon>
        <taxon>Geminigeraceae</taxon>
        <taxon>Guillardia</taxon>
    </lineage>
</organism>
<evidence type="ECO:0000256" key="1">
    <source>
        <dbReference type="SAM" id="MobiDB-lite"/>
    </source>
</evidence>
<dbReference type="Proteomes" id="UP000011087">
    <property type="component" value="Unassembled WGS sequence"/>
</dbReference>
<dbReference type="AlphaFoldDB" id="L1J0A9"/>
<name>L1J0A9_GUITC</name>
<evidence type="ECO:0000313" key="4">
    <source>
        <dbReference type="Proteomes" id="UP000011087"/>
    </source>
</evidence>
<dbReference type="EMBL" id="JH993023">
    <property type="protein sequence ID" value="EKX41525.1"/>
    <property type="molecule type" value="Genomic_DNA"/>
</dbReference>
<proteinExistence type="predicted"/>